<proteinExistence type="predicted"/>
<dbReference type="InterPro" id="IPR036502">
    <property type="entry name" value="NiSOD_sf"/>
</dbReference>
<dbReference type="EMBL" id="WJHE01000112">
    <property type="protein sequence ID" value="MST31671.1"/>
    <property type="molecule type" value="Genomic_DNA"/>
</dbReference>
<name>A0ABW9QQC5_9ACTN</name>
<reference evidence="1 2" key="1">
    <citation type="submission" date="2019-11" db="EMBL/GenBank/DDBJ databases">
        <title>Acidiferrimicrobium australis gen. nov., sp. nov., an acidophilic and obligately heterotrophic, member of the Actinobacteria that catalyses dissimilatory oxido- reduction of iron isolated from metal-rich acidic water in Chile.</title>
        <authorList>
            <person name="Gonzalez D."/>
            <person name="Huber K."/>
            <person name="Hedrich S."/>
            <person name="Rojas-Villalobos C."/>
            <person name="Quatrini R."/>
            <person name="Dinamarca M.A."/>
            <person name="Schwarz A."/>
            <person name="Canales C."/>
            <person name="Nancucheo I."/>
        </authorList>
    </citation>
    <scope>NUCLEOTIDE SEQUENCE [LARGE SCALE GENOMIC DNA]</scope>
    <source>
        <strain evidence="1 2">USS-CCA1</strain>
    </source>
</reference>
<dbReference type="Gene3D" id="1.20.120.400">
    <property type="entry name" value="Nickel-containing superoxide dismutase"/>
    <property type="match status" value="1"/>
</dbReference>
<dbReference type="EC" id="1.15.1.1" evidence="1"/>
<evidence type="ECO:0000313" key="2">
    <source>
        <dbReference type="Proteomes" id="UP000437736"/>
    </source>
</evidence>
<dbReference type="NCBIfam" id="TIGR02753">
    <property type="entry name" value="sodN"/>
    <property type="match status" value="1"/>
</dbReference>
<dbReference type="Proteomes" id="UP000437736">
    <property type="component" value="Unassembled WGS sequence"/>
</dbReference>
<keyword evidence="2" id="KW-1185">Reference proteome</keyword>
<dbReference type="InterPro" id="IPR014123">
    <property type="entry name" value="Superoxide_dismutase_Ni-type"/>
</dbReference>
<gene>
    <name evidence="1" type="primary">sodN</name>
    <name evidence="1" type="ORF">GHK86_02875</name>
</gene>
<protein>
    <submittedName>
        <fullName evidence="1">Superoxide dismutase, Ni</fullName>
        <ecNumber evidence="1">1.15.1.1</ecNumber>
    </submittedName>
</protein>
<organism evidence="1 2">
    <name type="scientific">Acidiferrimicrobium australe</name>
    <dbReference type="NCBI Taxonomy" id="2664430"/>
    <lineage>
        <taxon>Bacteria</taxon>
        <taxon>Bacillati</taxon>
        <taxon>Actinomycetota</taxon>
        <taxon>Acidimicrobiia</taxon>
        <taxon>Acidimicrobiales</taxon>
        <taxon>Acidimicrobiaceae</taxon>
        <taxon>Acidiferrimicrobium</taxon>
    </lineage>
</organism>
<accession>A0ABW9QQC5</accession>
<sequence>MTVLSRLLGLADRVGAPAVAHAHCDLPCGVYDPAQARIEAESVKGCMEKFNGSDDATFKTRAVFIKEQRAELVKHHLWVLWTDYFKPPHLETYPQLHELFWKATKAAGEAKKTNDTAVADDLLAQIAEIDRIFWETKK</sequence>
<dbReference type="Pfam" id="PF09055">
    <property type="entry name" value="Sod_Ni"/>
    <property type="match status" value="1"/>
</dbReference>
<keyword evidence="1" id="KW-0560">Oxidoreductase</keyword>
<dbReference type="GO" id="GO:0004784">
    <property type="term" value="F:superoxide dismutase activity"/>
    <property type="evidence" value="ECO:0007669"/>
    <property type="project" value="UniProtKB-EC"/>
</dbReference>
<evidence type="ECO:0000313" key="1">
    <source>
        <dbReference type="EMBL" id="MST31671.1"/>
    </source>
</evidence>
<comment type="caution">
    <text evidence="1">The sequence shown here is derived from an EMBL/GenBank/DDBJ whole genome shotgun (WGS) entry which is preliminary data.</text>
</comment>
<dbReference type="SUPFAM" id="SSF109770">
    <property type="entry name" value="Nickel-containing superoxide dismutase, NiSOD"/>
    <property type="match status" value="1"/>
</dbReference>